<dbReference type="EMBL" id="GBRH01255783">
    <property type="protein sequence ID" value="JAD42112.1"/>
    <property type="molecule type" value="Transcribed_RNA"/>
</dbReference>
<evidence type="ECO:0000313" key="1">
    <source>
        <dbReference type="EMBL" id="JAD42112.1"/>
    </source>
</evidence>
<accession>A0A0A9A530</accession>
<name>A0A0A9A530_ARUDO</name>
<dbReference type="AlphaFoldDB" id="A0A0A9A530"/>
<protein>
    <submittedName>
        <fullName evidence="1">Uncharacterized protein</fullName>
    </submittedName>
</protein>
<sequence>MCSPGMQDDEPSIATCSNICSSCSKFSGDPCLSFFHSDLFFVCSFQNSSSATTVPLARPSAVCLLSHNQNWYNPLS</sequence>
<organism evidence="1">
    <name type="scientific">Arundo donax</name>
    <name type="common">Giant reed</name>
    <name type="synonym">Donax arundinaceus</name>
    <dbReference type="NCBI Taxonomy" id="35708"/>
    <lineage>
        <taxon>Eukaryota</taxon>
        <taxon>Viridiplantae</taxon>
        <taxon>Streptophyta</taxon>
        <taxon>Embryophyta</taxon>
        <taxon>Tracheophyta</taxon>
        <taxon>Spermatophyta</taxon>
        <taxon>Magnoliopsida</taxon>
        <taxon>Liliopsida</taxon>
        <taxon>Poales</taxon>
        <taxon>Poaceae</taxon>
        <taxon>PACMAD clade</taxon>
        <taxon>Arundinoideae</taxon>
        <taxon>Arundineae</taxon>
        <taxon>Arundo</taxon>
    </lineage>
</organism>
<reference evidence="1" key="2">
    <citation type="journal article" date="2015" name="Data Brief">
        <title>Shoot transcriptome of the giant reed, Arundo donax.</title>
        <authorList>
            <person name="Barrero R.A."/>
            <person name="Guerrero F.D."/>
            <person name="Moolhuijzen P."/>
            <person name="Goolsby J.A."/>
            <person name="Tidwell J."/>
            <person name="Bellgard S.E."/>
            <person name="Bellgard M.I."/>
        </authorList>
    </citation>
    <scope>NUCLEOTIDE SEQUENCE</scope>
    <source>
        <tissue evidence="1">Shoot tissue taken approximately 20 cm above the soil surface</tissue>
    </source>
</reference>
<proteinExistence type="predicted"/>
<reference evidence="1" key="1">
    <citation type="submission" date="2014-09" db="EMBL/GenBank/DDBJ databases">
        <authorList>
            <person name="Magalhaes I.L.F."/>
            <person name="Oliveira U."/>
            <person name="Santos F.R."/>
            <person name="Vidigal T.H.D.A."/>
            <person name="Brescovit A.D."/>
            <person name="Santos A.J."/>
        </authorList>
    </citation>
    <scope>NUCLEOTIDE SEQUENCE</scope>
    <source>
        <tissue evidence="1">Shoot tissue taken approximately 20 cm above the soil surface</tissue>
    </source>
</reference>